<keyword evidence="3" id="KW-1185">Reference proteome</keyword>
<accession>A0A8H6CNY2</accession>
<feature type="region of interest" description="Disordered" evidence="1">
    <location>
        <begin position="192"/>
        <end position="216"/>
    </location>
</feature>
<reference evidence="2 3" key="1">
    <citation type="journal article" date="2020" name="Genomics">
        <title>Complete, high-quality genomes from long-read metagenomic sequencing of two wolf lichen thalli reveals enigmatic genome architecture.</title>
        <authorList>
            <person name="McKenzie S.K."/>
            <person name="Walston R.F."/>
            <person name="Allen J.L."/>
        </authorList>
    </citation>
    <scope>NUCLEOTIDE SEQUENCE [LARGE SCALE GENOMIC DNA]</scope>
    <source>
        <strain evidence="2">WasteWater1</strain>
    </source>
</reference>
<evidence type="ECO:0000313" key="3">
    <source>
        <dbReference type="Proteomes" id="UP000593566"/>
    </source>
</evidence>
<proteinExistence type="predicted"/>
<dbReference type="EMBL" id="JACCJB010000006">
    <property type="protein sequence ID" value="KAF6226561.1"/>
    <property type="molecule type" value="Genomic_DNA"/>
</dbReference>
<feature type="compositionally biased region" description="Low complexity" evidence="1">
    <location>
        <begin position="204"/>
        <end position="216"/>
    </location>
</feature>
<sequence>MLKADVLDALLLDAIVLTLGGALDAALLELKTTLEEDNLALELEGVVLELDTRLEDEDLVLEPTELELEILLEITDELETMGAEELELAFVDDIELLDAFADEELGPTTVPAAEGQVTPELALVLLELELVVDAFVNEGLEVTGAAEELVNAFDEETALDGVLDAVLDAVPDAVVDGFVAEPALDGVLDGVVADADPDEEPDAARAGTAAPARTRR</sequence>
<dbReference type="Proteomes" id="UP000593566">
    <property type="component" value="Unassembled WGS sequence"/>
</dbReference>
<name>A0A8H6CNY2_9LECA</name>
<dbReference type="RefSeq" id="XP_037155114.1">
    <property type="nucleotide sequence ID" value="XM_037300288.1"/>
</dbReference>
<evidence type="ECO:0000256" key="1">
    <source>
        <dbReference type="SAM" id="MobiDB-lite"/>
    </source>
</evidence>
<gene>
    <name evidence="2" type="ORF">HO133_009427</name>
</gene>
<dbReference type="GeneID" id="59337822"/>
<evidence type="ECO:0000313" key="2">
    <source>
        <dbReference type="EMBL" id="KAF6226561.1"/>
    </source>
</evidence>
<protein>
    <submittedName>
        <fullName evidence="2">Uncharacterized protein</fullName>
    </submittedName>
</protein>
<dbReference type="AlphaFoldDB" id="A0A8H6CNY2"/>
<organism evidence="2 3">
    <name type="scientific">Letharia lupina</name>
    <dbReference type="NCBI Taxonomy" id="560253"/>
    <lineage>
        <taxon>Eukaryota</taxon>
        <taxon>Fungi</taxon>
        <taxon>Dikarya</taxon>
        <taxon>Ascomycota</taxon>
        <taxon>Pezizomycotina</taxon>
        <taxon>Lecanoromycetes</taxon>
        <taxon>OSLEUM clade</taxon>
        <taxon>Lecanoromycetidae</taxon>
        <taxon>Lecanorales</taxon>
        <taxon>Lecanorineae</taxon>
        <taxon>Parmeliaceae</taxon>
        <taxon>Letharia</taxon>
    </lineage>
</organism>
<comment type="caution">
    <text evidence="2">The sequence shown here is derived from an EMBL/GenBank/DDBJ whole genome shotgun (WGS) entry which is preliminary data.</text>
</comment>